<accession>A0A8G2CNV3</accession>
<protein>
    <submittedName>
        <fullName evidence="2">Uncharacterized protein</fullName>
    </submittedName>
</protein>
<organism evidence="2 3">
    <name type="scientific">Acidiphilium rubrum</name>
    <dbReference type="NCBI Taxonomy" id="526"/>
    <lineage>
        <taxon>Bacteria</taxon>
        <taxon>Pseudomonadati</taxon>
        <taxon>Pseudomonadota</taxon>
        <taxon>Alphaproteobacteria</taxon>
        <taxon>Acetobacterales</taxon>
        <taxon>Acidocellaceae</taxon>
        <taxon>Acidiphilium</taxon>
    </lineage>
</organism>
<proteinExistence type="predicted"/>
<name>A0A8G2CNV3_ACIRU</name>
<evidence type="ECO:0000313" key="2">
    <source>
        <dbReference type="EMBL" id="SIR50960.1"/>
    </source>
</evidence>
<evidence type="ECO:0000256" key="1">
    <source>
        <dbReference type="SAM" id="MobiDB-lite"/>
    </source>
</evidence>
<dbReference type="Proteomes" id="UP000186308">
    <property type="component" value="Unassembled WGS sequence"/>
</dbReference>
<sequence>MKRSTLILGLGLCAVVFLYGRERAPSGRTTARPDITQLVQTADRRAAKAQARQATQAQKPNLPATATETVDKTLPNHAAQIARLEQEYRDHPGFRQLVTDYNDETGHPNRGVTASLEALDQNAVAGAPAFALFRAVQPRAEITRALEQHWRDERERRDRDTTAP</sequence>
<keyword evidence="3" id="KW-1185">Reference proteome</keyword>
<gene>
    <name evidence="2" type="ORF">SAMN05421828_1436</name>
</gene>
<dbReference type="AlphaFoldDB" id="A0A8G2CNV3"/>
<dbReference type="RefSeq" id="WP_029313340.1">
    <property type="nucleotide sequence ID" value="NZ_FTNE01000043.1"/>
</dbReference>
<comment type="caution">
    <text evidence="2">The sequence shown here is derived from an EMBL/GenBank/DDBJ whole genome shotgun (WGS) entry which is preliminary data.</text>
</comment>
<feature type="region of interest" description="Disordered" evidence="1">
    <location>
        <begin position="50"/>
        <end position="72"/>
    </location>
</feature>
<evidence type="ECO:0000313" key="3">
    <source>
        <dbReference type="Proteomes" id="UP000186308"/>
    </source>
</evidence>
<reference evidence="2 3" key="1">
    <citation type="submission" date="2017-01" db="EMBL/GenBank/DDBJ databases">
        <authorList>
            <person name="Varghese N."/>
            <person name="Submissions S."/>
        </authorList>
    </citation>
    <scope>NUCLEOTIDE SEQUENCE [LARGE SCALE GENOMIC DNA]</scope>
    <source>
        <strain evidence="2 3">ATCC 35905</strain>
    </source>
</reference>
<feature type="compositionally biased region" description="Low complexity" evidence="1">
    <location>
        <begin position="50"/>
        <end position="59"/>
    </location>
</feature>
<dbReference type="EMBL" id="FTNE01000043">
    <property type="protein sequence ID" value="SIR50960.1"/>
    <property type="molecule type" value="Genomic_DNA"/>
</dbReference>